<dbReference type="InterPro" id="IPR013107">
    <property type="entry name" value="Acyl-CoA_DH_C"/>
</dbReference>
<dbReference type="InterPro" id="IPR037069">
    <property type="entry name" value="AcylCoA_DH/ox_N_sf"/>
</dbReference>
<evidence type="ECO:0000256" key="1">
    <source>
        <dbReference type="ARBA" id="ARBA00023002"/>
    </source>
</evidence>
<dbReference type="InterPro" id="IPR036250">
    <property type="entry name" value="AcylCo_DH-like_C"/>
</dbReference>
<dbReference type="PANTHER" id="PTHR43884:SF12">
    <property type="entry name" value="ISOVALERYL-COA DEHYDROGENASE, MITOCHONDRIAL-RELATED"/>
    <property type="match status" value="1"/>
</dbReference>
<evidence type="ECO:0000259" key="3">
    <source>
        <dbReference type="Pfam" id="PF08028"/>
    </source>
</evidence>
<evidence type="ECO:0000313" key="5">
    <source>
        <dbReference type="Proteomes" id="UP000283644"/>
    </source>
</evidence>
<dbReference type="AlphaFoldDB" id="A0A417Y7H0"/>
<dbReference type="PIRSF" id="PIRSF016578">
    <property type="entry name" value="HsaA"/>
    <property type="match status" value="1"/>
</dbReference>
<dbReference type="OrthoDB" id="3404950at2"/>
<dbReference type="Gene3D" id="1.10.540.10">
    <property type="entry name" value="Acyl-CoA dehydrogenase/oxidase, N-terminal domain"/>
    <property type="match status" value="1"/>
</dbReference>
<dbReference type="Gene3D" id="1.20.140.10">
    <property type="entry name" value="Butyryl-CoA Dehydrogenase, subunit A, domain 3"/>
    <property type="match status" value="1"/>
</dbReference>
<evidence type="ECO:0000313" key="4">
    <source>
        <dbReference type="EMBL" id="RHW28404.1"/>
    </source>
</evidence>
<feature type="domain" description="Acyl-CoA dehydrogenase/oxidase N-terminal" evidence="2">
    <location>
        <begin position="49"/>
        <end position="118"/>
    </location>
</feature>
<dbReference type="EMBL" id="QXGH01000010">
    <property type="protein sequence ID" value="RHW28404.1"/>
    <property type="molecule type" value="Genomic_DNA"/>
</dbReference>
<dbReference type="SUPFAM" id="SSF47203">
    <property type="entry name" value="Acyl-CoA dehydrogenase C-terminal domain-like"/>
    <property type="match status" value="1"/>
</dbReference>
<accession>A0A417Y7H0</accession>
<dbReference type="RefSeq" id="WP_118923397.1">
    <property type="nucleotide sequence ID" value="NZ_QXGH01000010.1"/>
</dbReference>
<reference evidence="4 5" key="1">
    <citation type="submission" date="2018-09" db="EMBL/GenBank/DDBJ databases">
        <title>Genome sequencing of Nocardioides immobilis CCTCC AB 2017083 for comparison to Nocardioides silvaticus.</title>
        <authorList>
            <person name="Li C."/>
            <person name="Wang G."/>
        </authorList>
    </citation>
    <scope>NUCLEOTIDE SEQUENCE [LARGE SCALE GENOMIC DNA]</scope>
    <source>
        <strain evidence="4 5">CCTCC AB 2017083</strain>
    </source>
</reference>
<sequence length="421" mass="45333">MTQDTAVHTVMEETAGTPATAPVSNPGFAPEARAELVQRAAELVPLLLKNADWVDQNRRVHPENLEALKASGIFRMWVPKRYGGYEADMRTHIDVTRELARGCASTAWVVGLITSCSFNAALFSRQAQDEIFGVDPDARVAGALDGAGTARKTPGGWTVGGTWGVASGCLHSEWIALAAPMLDDDGNIVNLGFFLAPIGEVEIKDTWYTVGMRGTGSNAIAAPDIFVPEHRAVALLGPEGFIDQRITNDEAEVLYRVKLGSMASLAEIGPQLGLGAAALETALEQVHKRKVSYTIYERQIDATATHLDLARASTMIDAAQLLVYRAAADADAAAFVNQDLDLLNRGRIRADCSYASWTVRQAVDILMMMCGAGGMAQTNRLQQIWRDLSTVTLHALMRPAVTDEVYGRLLCGLPATVTPVL</sequence>
<dbReference type="GO" id="GO:0050660">
    <property type="term" value="F:flavin adenine dinucleotide binding"/>
    <property type="evidence" value="ECO:0007669"/>
    <property type="project" value="InterPro"/>
</dbReference>
<dbReference type="InterPro" id="IPR013786">
    <property type="entry name" value="AcylCoA_DH/ox_N"/>
</dbReference>
<dbReference type="Pfam" id="PF02771">
    <property type="entry name" value="Acyl-CoA_dh_N"/>
    <property type="match status" value="1"/>
</dbReference>
<dbReference type="Proteomes" id="UP000283644">
    <property type="component" value="Unassembled WGS sequence"/>
</dbReference>
<keyword evidence="5" id="KW-1185">Reference proteome</keyword>
<dbReference type="InterPro" id="IPR046373">
    <property type="entry name" value="Acyl-CoA_Oxase/DH_mid-dom_sf"/>
</dbReference>
<evidence type="ECO:0000259" key="2">
    <source>
        <dbReference type="Pfam" id="PF02771"/>
    </source>
</evidence>
<dbReference type="SUPFAM" id="SSF56645">
    <property type="entry name" value="Acyl-CoA dehydrogenase NM domain-like"/>
    <property type="match status" value="1"/>
</dbReference>
<proteinExistence type="predicted"/>
<comment type="caution">
    <text evidence="4">The sequence shown here is derived from an EMBL/GenBank/DDBJ whole genome shotgun (WGS) entry which is preliminary data.</text>
</comment>
<dbReference type="InterPro" id="IPR009100">
    <property type="entry name" value="AcylCoA_DH/oxidase_NM_dom_sf"/>
</dbReference>
<gene>
    <name evidence="4" type="ORF">D0Z08_05440</name>
</gene>
<dbReference type="Pfam" id="PF08028">
    <property type="entry name" value="Acyl-CoA_dh_2"/>
    <property type="match status" value="1"/>
</dbReference>
<dbReference type="GO" id="GO:0003995">
    <property type="term" value="F:acyl-CoA dehydrogenase activity"/>
    <property type="evidence" value="ECO:0007669"/>
    <property type="project" value="TreeGrafter"/>
</dbReference>
<dbReference type="Gene3D" id="2.40.110.10">
    <property type="entry name" value="Butyryl-CoA Dehydrogenase, subunit A, domain 2"/>
    <property type="match status" value="1"/>
</dbReference>
<protein>
    <submittedName>
        <fullName evidence="4">Oxidoreductase</fullName>
    </submittedName>
</protein>
<keyword evidence="1" id="KW-0560">Oxidoreductase</keyword>
<organism evidence="4 5">
    <name type="scientific">Nocardioides immobilis</name>
    <dbReference type="NCBI Taxonomy" id="2049295"/>
    <lineage>
        <taxon>Bacteria</taxon>
        <taxon>Bacillati</taxon>
        <taxon>Actinomycetota</taxon>
        <taxon>Actinomycetes</taxon>
        <taxon>Propionibacteriales</taxon>
        <taxon>Nocardioidaceae</taxon>
        <taxon>Nocardioides</taxon>
    </lineage>
</organism>
<dbReference type="PANTHER" id="PTHR43884">
    <property type="entry name" value="ACYL-COA DEHYDROGENASE"/>
    <property type="match status" value="1"/>
</dbReference>
<feature type="domain" description="Acyl-CoA dehydrogenase C-terminal" evidence="3">
    <location>
        <begin position="270"/>
        <end position="398"/>
    </location>
</feature>
<name>A0A417Y7H0_9ACTN</name>